<dbReference type="Pfam" id="PF04616">
    <property type="entry name" value="Glyco_hydro_43"/>
    <property type="match status" value="1"/>
</dbReference>
<accession>A0A428RW63</accession>
<evidence type="ECO:0000256" key="4">
    <source>
        <dbReference type="RuleBase" id="RU361187"/>
    </source>
</evidence>
<dbReference type="PANTHER" id="PTHR42812">
    <property type="entry name" value="BETA-XYLOSIDASE"/>
    <property type="match status" value="1"/>
</dbReference>
<evidence type="ECO:0000256" key="3">
    <source>
        <dbReference type="ARBA" id="ARBA00023295"/>
    </source>
</evidence>
<dbReference type="GO" id="GO:0005975">
    <property type="term" value="P:carbohydrate metabolic process"/>
    <property type="evidence" value="ECO:0007669"/>
    <property type="project" value="InterPro"/>
</dbReference>
<dbReference type="EMBL" id="NKCK01000450">
    <property type="protein sequence ID" value="RSL81765.1"/>
    <property type="molecule type" value="Genomic_DNA"/>
</dbReference>
<evidence type="ECO:0000313" key="7">
    <source>
        <dbReference type="Proteomes" id="UP000287144"/>
    </source>
</evidence>
<dbReference type="Gene3D" id="2.115.10.20">
    <property type="entry name" value="Glycosyl hydrolase domain, family 43"/>
    <property type="match status" value="1"/>
</dbReference>
<reference evidence="6 7" key="1">
    <citation type="submission" date="2017-06" db="EMBL/GenBank/DDBJ databases">
        <title>Comparative genomic analysis of Ambrosia Fusariam Clade fungi.</title>
        <authorList>
            <person name="Stajich J.E."/>
            <person name="Carrillo J."/>
            <person name="Kijimoto T."/>
            <person name="Eskalen A."/>
            <person name="O'Donnell K."/>
            <person name="Kasson M."/>
        </authorList>
    </citation>
    <scope>NUCLEOTIDE SEQUENCE [LARGE SCALE GENOMIC DNA]</scope>
    <source>
        <strain evidence="6 7">NRRL62579</strain>
    </source>
</reference>
<protein>
    <recommendedName>
        <fullName evidence="5">Beta-xylosidase C-terminal Concanavalin A-like domain-containing protein</fullName>
    </recommendedName>
</protein>
<evidence type="ECO:0000256" key="1">
    <source>
        <dbReference type="ARBA" id="ARBA00009865"/>
    </source>
</evidence>
<dbReference type="Gene3D" id="2.60.120.200">
    <property type="match status" value="1"/>
</dbReference>
<dbReference type="InterPro" id="IPR041542">
    <property type="entry name" value="GH43_C2"/>
</dbReference>
<dbReference type="SUPFAM" id="SSF49899">
    <property type="entry name" value="Concanavalin A-like lectins/glucanases"/>
    <property type="match status" value="1"/>
</dbReference>
<dbReference type="PANTHER" id="PTHR42812:SF16">
    <property type="entry name" value="HYDROLASE, PUTATIVE (AFU_ORTHOLOGUE AFUA_7G06110)-RELATED"/>
    <property type="match status" value="1"/>
</dbReference>
<dbReference type="Proteomes" id="UP000287144">
    <property type="component" value="Unassembled WGS sequence"/>
</dbReference>
<dbReference type="STRING" id="1325735.A0A428RW63"/>
<sequence>MGLNNGFDRLWGISQCQVDLESGACVGPYRSIWNGTLPVTNKTRPEGPKLFYRDKYYYLLIAEGGTGATHRASIARSKSPEGPWDSSPTNPLIFNGADTNLVVGNTGHATFADTPDGKWFATFLARRYVDKWSVLGRETFFAPVSWKDGWPTMNNGDYVLLSQSYDYGPNATYPPKSYEDCFEDSELRASWYQLRSPYSKTYRLKSKGKGVVLLPNVYTLSDRDTPSAILRKQQSVNMTFSATLLPTKKGLGPYQSVGLSAYSSELAHQDLGVRGCAHSTGLCIFVDITTNSPGPGSPPETEEFSLKLARIPSNLQLHIRSEPRQYKLGYSIGKQGTKWVKTFSPSLLPVGFDGVMFGLFASGNSFPWPHDGPEVGFSKIREEYYDEGFGDYKDGKGGA</sequence>
<comment type="caution">
    <text evidence="6">The sequence shown here is derived from an EMBL/GenBank/DDBJ whole genome shotgun (WGS) entry which is preliminary data.</text>
</comment>
<dbReference type="AlphaFoldDB" id="A0A428RW63"/>
<dbReference type="Pfam" id="PF17851">
    <property type="entry name" value="GH43_C2"/>
    <property type="match status" value="1"/>
</dbReference>
<evidence type="ECO:0000256" key="2">
    <source>
        <dbReference type="ARBA" id="ARBA00022801"/>
    </source>
</evidence>
<dbReference type="InterPro" id="IPR006710">
    <property type="entry name" value="Glyco_hydro_43"/>
</dbReference>
<gene>
    <name evidence="6" type="ORF">CEP52_017130</name>
</gene>
<keyword evidence="2 4" id="KW-0378">Hydrolase</keyword>
<dbReference type="InterPro" id="IPR051795">
    <property type="entry name" value="Glycosyl_Hydrlase_43"/>
</dbReference>
<evidence type="ECO:0000313" key="6">
    <source>
        <dbReference type="EMBL" id="RSL81765.1"/>
    </source>
</evidence>
<dbReference type="InterPro" id="IPR023296">
    <property type="entry name" value="Glyco_hydro_beta-prop_sf"/>
</dbReference>
<keyword evidence="7" id="KW-1185">Reference proteome</keyword>
<evidence type="ECO:0000259" key="5">
    <source>
        <dbReference type="Pfam" id="PF17851"/>
    </source>
</evidence>
<feature type="domain" description="Beta-xylosidase C-terminal Concanavalin A-like" evidence="5">
    <location>
        <begin position="180"/>
        <end position="364"/>
    </location>
</feature>
<organism evidence="6 7">
    <name type="scientific">Fusarium oligoseptatum</name>
    <dbReference type="NCBI Taxonomy" id="2604345"/>
    <lineage>
        <taxon>Eukaryota</taxon>
        <taxon>Fungi</taxon>
        <taxon>Dikarya</taxon>
        <taxon>Ascomycota</taxon>
        <taxon>Pezizomycotina</taxon>
        <taxon>Sordariomycetes</taxon>
        <taxon>Hypocreomycetidae</taxon>
        <taxon>Hypocreales</taxon>
        <taxon>Nectriaceae</taxon>
        <taxon>Fusarium</taxon>
        <taxon>Fusarium solani species complex</taxon>
    </lineage>
</organism>
<proteinExistence type="inferred from homology"/>
<comment type="similarity">
    <text evidence="1 4">Belongs to the glycosyl hydrolase 43 family.</text>
</comment>
<dbReference type="SUPFAM" id="SSF75005">
    <property type="entry name" value="Arabinanase/levansucrase/invertase"/>
    <property type="match status" value="1"/>
</dbReference>
<name>A0A428RW63_9HYPO</name>
<dbReference type="GO" id="GO:0004553">
    <property type="term" value="F:hydrolase activity, hydrolyzing O-glycosyl compounds"/>
    <property type="evidence" value="ECO:0007669"/>
    <property type="project" value="InterPro"/>
</dbReference>
<keyword evidence="3 4" id="KW-0326">Glycosidase</keyword>
<dbReference type="InterPro" id="IPR013320">
    <property type="entry name" value="ConA-like_dom_sf"/>
</dbReference>